<dbReference type="NCBIfam" id="TIGR00204">
    <property type="entry name" value="dxs"/>
    <property type="match status" value="1"/>
</dbReference>
<dbReference type="InterPro" id="IPR049557">
    <property type="entry name" value="Transketolase_CS"/>
</dbReference>
<dbReference type="PANTHER" id="PTHR43322:SF5">
    <property type="entry name" value="1-DEOXY-D-XYLULOSE-5-PHOSPHATE SYNTHASE, CHLOROPLASTIC"/>
    <property type="match status" value="1"/>
</dbReference>
<feature type="binding site" evidence="4">
    <location>
        <position position="72"/>
    </location>
    <ligand>
        <name>thiamine diphosphate</name>
        <dbReference type="ChEBI" id="CHEBI:58937"/>
    </ligand>
</feature>
<comment type="catalytic activity">
    <reaction evidence="4">
        <text>D-glyceraldehyde 3-phosphate + pyruvate + H(+) = 1-deoxy-D-xylulose 5-phosphate + CO2</text>
        <dbReference type="Rhea" id="RHEA:12605"/>
        <dbReference type="ChEBI" id="CHEBI:15361"/>
        <dbReference type="ChEBI" id="CHEBI:15378"/>
        <dbReference type="ChEBI" id="CHEBI:16526"/>
        <dbReference type="ChEBI" id="CHEBI:57792"/>
        <dbReference type="ChEBI" id="CHEBI:59776"/>
        <dbReference type="EC" id="2.2.1.7"/>
    </reaction>
</comment>
<dbReference type="EMBL" id="CAJVCE010000007">
    <property type="protein sequence ID" value="CAG7642160.1"/>
    <property type="molecule type" value="Genomic_DNA"/>
</dbReference>
<comment type="subunit">
    <text evidence="1 4">Homodimer.</text>
</comment>
<evidence type="ECO:0000313" key="6">
    <source>
        <dbReference type="EMBL" id="CAG7642160.1"/>
    </source>
</evidence>
<feature type="domain" description="Transketolase-like pyrimidine-binding" evidence="5">
    <location>
        <begin position="314"/>
        <end position="479"/>
    </location>
</feature>
<dbReference type="SMART" id="SM00861">
    <property type="entry name" value="Transket_pyr"/>
    <property type="match status" value="1"/>
</dbReference>
<organism evidence="6 7">
    <name type="scientific">Paenibacillus allorhizosphaerae</name>
    <dbReference type="NCBI Taxonomy" id="2849866"/>
    <lineage>
        <taxon>Bacteria</taxon>
        <taxon>Bacillati</taxon>
        <taxon>Bacillota</taxon>
        <taxon>Bacilli</taxon>
        <taxon>Bacillales</taxon>
        <taxon>Paenibacillaceae</taxon>
        <taxon>Paenibacillus</taxon>
    </lineage>
</organism>
<sequence length="628" mass="69304">MLLDHIHQPEDLKHLTTEQLEQVAAEIREFLVEKLSVTGGHLAPNLGVVELTIALHYLFDSPDDKFIFDVGHQSYVHKILTGRKDRFDTLRMYKGLCGFVKRSESEHDVWEAGHSSTSLSAAMGMAVARDLKKANNRVVAVIGDGALTGGMALEALNHIGHEKRNLMVILNDNEMSIAPNVGALHNYLGRIRSDRHYVKAKEEVEYLLKKIPAIGGTLAKTAERLKDSFKYLIVPGVWFEELGFTYLGPVDGHNLPLLLETLKQADKVIGPVLVHVITRKGKGYSPAEADSQNWHGASPYKIESGKMIKAVGPPMYTEVFGNTLIELAKQDERIVAITPAMPSGSGLIKFANTFPDRMFDVGIAEQHAATFSAGLASEGLKPVFAVYSTFLQRAYDQVVHDICRANLNVAFAIDRAGFVGPDGETHQGIYDIAYLRSIPNMTLMMPKDENELRHMLKTAVEYNDGPIAVRYPRINGLGVPMDEPLKTIPIGTWEVLRPGEDAAILAVGPMIPVALEAAELLSKEGVGVRVINARFIKPMDEAMLLQLAKEDLPLITLEEGVQMGGFGSGVLEYYSSQNLHGMRVKIIGVPDYFVEHGSVPEQRHEVGFTVERLVSELQALVPRKRQRA</sequence>
<dbReference type="Proteomes" id="UP000730618">
    <property type="component" value="Unassembled WGS sequence"/>
</dbReference>
<feature type="binding site" evidence="4">
    <location>
        <position position="144"/>
    </location>
    <ligand>
        <name>Mg(2+)</name>
        <dbReference type="ChEBI" id="CHEBI:18420"/>
    </ligand>
</feature>
<keyword evidence="4" id="KW-0414">Isoprene biosynthesis</keyword>
<feature type="binding site" evidence="4">
    <location>
        <position position="365"/>
    </location>
    <ligand>
        <name>thiamine diphosphate</name>
        <dbReference type="ChEBI" id="CHEBI:58937"/>
    </ligand>
</feature>
<comment type="cofactor">
    <cofactor evidence="4">
        <name>Mg(2+)</name>
        <dbReference type="ChEBI" id="CHEBI:18420"/>
    </cofactor>
    <text evidence="4">Binds 1 Mg(2+) ion per subunit.</text>
</comment>
<dbReference type="Pfam" id="PF02779">
    <property type="entry name" value="Transket_pyr"/>
    <property type="match status" value="1"/>
</dbReference>
<dbReference type="CDD" id="cd07033">
    <property type="entry name" value="TPP_PYR_DXS_TK_like"/>
    <property type="match status" value="1"/>
</dbReference>
<dbReference type="InterPro" id="IPR005477">
    <property type="entry name" value="Dxylulose-5-P_synthase"/>
</dbReference>
<dbReference type="CDD" id="cd02007">
    <property type="entry name" value="TPP_DXS"/>
    <property type="match status" value="1"/>
</dbReference>
<name>A0ABM8VI00_9BACL</name>
<dbReference type="NCBIfam" id="NF003933">
    <property type="entry name" value="PRK05444.2-2"/>
    <property type="match status" value="1"/>
</dbReference>
<keyword evidence="2 4" id="KW-0808">Transferase</keyword>
<evidence type="ECO:0000256" key="3">
    <source>
        <dbReference type="ARBA" id="ARBA00023052"/>
    </source>
</evidence>
<evidence type="ECO:0000256" key="2">
    <source>
        <dbReference type="ARBA" id="ARBA00022679"/>
    </source>
</evidence>
<proteinExistence type="inferred from homology"/>
<comment type="cofactor">
    <cofactor evidence="4">
        <name>thiamine diphosphate</name>
        <dbReference type="ChEBI" id="CHEBI:58937"/>
    </cofactor>
    <text evidence="4">Binds 1 thiamine pyrophosphate per subunit.</text>
</comment>
<dbReference type="HAMAP" id="MF_00315">
    <property type="entry name" value="DXP_synth"/>
    <property type="match status" value="1"/>
</dbReference>
<dbReference type="PROSITE" id="PS00802">
    <property type="entry name" value="TRANSKETOLASE_2"/>
    <property type="match status" value="1"/>
</dbReference>
<reference evidence="6 7" key="1">
    <citation type="submission" date="2021-06" db="EMBL/GenBank/DDBJ databases">
        <authorList>
            <person name="Criscuolo A."/>
        </authorList>
    </citation>
    <scope>NUCLEOTIDE SEQUENCE [LARGE SCALE GENOMIC DNA]</scope>
    <source>
        <strain evidence="7">CIP 111802</strain>
    </source>
</reference>
<accession>A0ABM8VI00</accession>
<feature type="binding site" evidence="4">
    <location>
        <position position="173"/>
    </location>
    <ligand>
        <name>Mg(2+)</name>
        <dbReference type="ChEBI" id="CHEBI:18420"/>
    </ligand>
</feature>
<feature type="binding site" evidence="4">
    <location>
        <position position="284"/>
    </location>
    <ligand>
        <name>thiamine diphosphate</name>
        <dbReference type="ChEBI" id="CHEBI:58937"/>
    </ligand>
</feature>
<keyword evidence="7" id="KW-1185">Reference proteome</keyword>
<keyword evidence="4" id="KW-0479">Metal-binding</keyword>
<gene>
    <name evidence="4 6" type="primary">dxs</name>
    <name evidence="6" type="ORF">PAECIP111802_02822</name>
</gene>
<keyword evidence="4" id="KW-0784">Thiamine biosynthesis</keyword>
<feature type="binding site" evidence="4">
    <location>
        <position position="173"/>
    </location>
    <ligand>
        <name>thiamine diphosphate</name>
        <dbReference type="ChEBI" id="CHEBI:58937"/>
    </ligand>
</feature>
<comment type="pathway">
    <text evidence="4">Metabolic intermediate biosynthesis; 1-deoxy-D-xylulose 5-phosphate biosynthesis; 1-deoxy-D-xylulose 5-phosphate from D-glyceraldehyde 3-phosphate and pyruvate: step 1/1.</text>
</comment>
<dbReference type="GO" id="GO:0008661">
    <property type="term" value="F:1-deoxy-D-xylulose-5-phosphate synthase activity"/>
    <property type="evidence" value="ECO:0007669"/>
    <property type="project" value="UniProtKB-EC"/>
</dbReference>
<keyword evidence="3 4" id="KW-0786">Thiamine pyrophosphate</keyword>
<comment type="caution">
    <text evidence="6">The sequence shown here is derived from an EMBL/GenBank/DDBJ whole genome shotgun (WGS) entry which is preliminary data.</text>
</comment>
<dbReference type="Pfam" id="PF13292">
    <property type="entry name" value="DXP_synthase_N"/>
    <property type="match status" value="1"/>
</dbReference>
<comment type="similarity">
    <text evidence="4">Belongs to the transketolase family. DXPS subfamily.</text>
</comment>
<evidence type="ECO:0000256" key="4">
    <source>
        <dbReference type="HAMAP-Rule" id="MF_00315"/>
    </source>
</evidence>
<evidence type="ECO:0000259" key="5">
    <source>
        <dbReference type="SMART" id="SM00861"/>
    </source>
</evidence>
<comment type="function">
    <text evidence="4">Catalyzes the acyloin condensation reaction between C atoms 2 and 3 of pyruvate and glyceraldehyde 3-phosphate to yield 1-deoxy-D-xylulose-5-phosphate (DXP).</text>
</comment>
<dbReference type="InterPro" id="IPR020826">
    <property type="entry name" value="Transketolase_BS"/>
</dbReference>
<dbReference type="Pfam" id="PF02780">
    <property type="entry name" value="Transketolase_C"/>
    <property type="match status" value="1"/>
</dbReference>
<feature type="binding site" evidence="4">
    <location>
        <begin position="113"/>
        <end position="115"/>
    </location>
    <ligand>
        <name>thiamine diphosphate</name>
        <dbReference type="ChEBI" id="CHEBI:58937"/>
    </ligand>
</feature>
<evidence type="ECO:0000256" key="1">
    <source>
        <dbReference type="ARBA" id="ARBA00011738"/>
    </source>
</evidence>
<dbReference type="PROSITE" id="PS00801">
    <property type="entry name" value="TRANSKETOLASE_1"/>
    <property type="match status" value="1"/>
</dbReference>
<dbReference type="PANTHER" id="PTHR43322">
    <property type="entry name" value="1-D-DEOXYXYLULOSE 5-PHOSPHATE SYNTHASE-RELATED"/>
    <property type="match status" value="1"/>
</dbReference>
<feature type="binding site" evidence="4">
    <location>
        <begin position="145"/>
        <end position="146"/>
    </location>
    <ligand>
        <name>thiamine diphosphate</name>
        <dbReference type="ChEBI" id="CHEBI:58937"/>
    </ligand>
</feature>
<evidence type="ECO:0000313" key="7">
    <source>
        <dbReference type="Proteomes" id="UP000730618"/>
    </source>
</evidence>
<keyword evidence="4" id="KW-0460">Magnesium</keyword>
<dbReference type="InterPro" id="IPR033248">
    <property type="entry name" value="Transketolase_C"/>
</dbReference>
<protein>
    <recommendedName>
        <fullName evidence="4">1-deoxy-D-xylulose-5-phosphate synthase</fullName>
        <ecNumber evidence="4">2.2.1.7</ecNumber>
    </recommendedName>
    <alternativeName>
        <fullName evidence="4">1-deoxyxylulose-5-phosphate synthase</fullName>
        <shortName evidence="4">DXP synthase</shortName>
        <shortName evidence="4">DXPS</shortName>
    </alternativeName>
</protein>
<dbReference type="InterPro" id="IPR005475">
    <property type="entry name" value="Transketolase-like_Pyr-bd"/>
</dbReference>
<dbReference type="EC" id="2.2.1.7" evidence="4"/>